<dbReference type="Proteomes" id="UP000677228">
    <property type="component" value="Unassembled WGS sequence"/>
</dbReference>
<dbReference type="EMBL" id="CAJNOK010032439">
    <property type="protein sequence ID" value="CAF1484029.1"/>
    <property type="molecule type" value="Genomic_DNA"/>
</dbReference>
<evidence type="ECO:0000313" key="2">
    <source>
        <dbReference type="EMBL" id="CAF1484029.1"/>
    </source>
</evidence>
<dbReference type="AlphaFoldDB" id="A0A8S2FJ65"/>
<dbReference type="EMBL" id="CAJOBA010054381">
    <property type="protein sequence ID" value="CAF4274135.1"/>
    <property type="molecule type" value="Genomic_DNA"/>
</dbReference>
<dbReference type="CDD" id="cd00882">
    <property type="entry name" value="Ras_like_GTPase"/>
    <property type="match status" value="1"/>
</dbReference>
<evidence type="ECO:0000259" key="1">
    <source>
        <dbReference type="Pfam" id="PF01926"/>
    </source>
</evidence>
<dbReference type="Proteomes" id="UP000682733">
    <property type="component" value="Unassembled WGS sequence"/>
</dbReference>
<accession>A0A8S2FJ65</accession>
<dbReference type="InterPro" id="IPR027417">
    <property type="entry name" value="P-loop_NTPase"/>
</dbReference>
<dbReference type="Gene3D" id="3.40.50.300">
    <property type="entry name" value="P-loop containing nucleotide triphosphate hydrolases"/>
    <property type="match status" value="1"/>
</dbReference>
<evidence type="ECO:0000313" key="3">
    <source>
        <dbReference type="EMBL" id="CAF4274135.1"/>
    </source>
</evidence>
<dbReference type="SUPFAM" id="SSF52540">
    <property type="entry name" value="P-loop containing nucleoside triphosphate hydrolases"/>
    <property type="match status" value="1"/>
</dbReference>
<feature type="domain" description="G" evidence="1">
    <location>
        <begin position="72"/>
        <end position="161"/>
    </location>
</feature>
<reference evidence="2" key="1">
    <citation type="submission" date="2021-02" db="EMBL/GenBank/DDBJ databases">
        <authorList>
            <person name="Nowell W R."/>
        </authorList>
    </citation>
    <scope>NUCLEOTIDE SEQUENCE</scope>
</reference>
<proteinExistence type="predicted"/>
<name>A0A8S2FJ65_9BILA</name>
<protein>
    <recommendedName>
        <fullName evidence="1">G domain-containing protein</fullName>
    </recommendedName>
</protein>
<gene>
    <name evidence="2" type="ORF">OVA965_LOCUS36197</name>
    <name evidence="3" type="ORF">TMI583_LOCUS37199</name>
</gene>
<comment type="caution">
    <text evidence="2">The sequence shown here is derived from an EMBL/GenBank/DDBJ whole genome shotgun (WGS) entry which is preliminary data.</text>
</comment>
<dbReference type="Pfam" id="PF01926">
    <property type="entry name" value="MMR_HSR1"/>
    <property type="match status" value="1"/>
</dbReference>
<organism evidence="2 4">
    <name type="scientific">Didymodactylos carnosus</name>
    <dbReference type="NCBI Taxonomy" id="1234261"/>
    <lineage>
        <taxon>Eukaryota</taxon>
        <taxon>Metazoa</taxon>
        <taxon>Spiralia</taxon>
        <taxon>Gnathifera</taxon>
        <taxon>Rotifera</taxon>
        <taxon>Eurotatoria</taxon>
        <taxon>Bdelloidea</taxon>
        <taxon>Philodinida</taxon>
        <taxon>Philodinidae</taxon>
        <taxon>Didymodactylos</taxon>
    </lineage>
</organism>
<dbReference type="InterPro" id="IPR006073">
    <property type="entry name" value="GTP-bd"/>
</dbReference>
<evidence type="ECO:0000313" key="4">
    <source>
        <dbReference type="Proteomes" id="UP000677228"/>
    </source>
</evidence>
<sequence length="234" mass="26554">MSKSVLVPECKPPEEDVIDITPALQEQLNERMNALASTYTAYKSQIELSGEKYTLDPAVRSKLFAEFDEFNIIICGAPRVGKSTLINTLCHRKVARTHPSIMYNKLTRSFLKERRKIDDSEIIEYIYNFWDTPGFESWSKNDIQAKVNRTINKPKCAILCVICCASPGSFAVTKQLDWILIFCIVKHIFCALVVSNPWAGSEEQCTAVLEKFRELLSVHHKQTIQNMISGLCDG</sequence>
<dbReference type="GO" id="GO:0005525">
    <property type="term" value="F:GTP binding"/>
    <property type="evidence" value="ECO:0007669"/>
    <property type="project" value="InterPro"/>
</dbReference>